<dbReference type="GO" id="GO:0006891">
    <property type="term" value="P:intra-Golgi vesicle-mediated transport"/>
    <property type="evidence" value="ECO:0007669"/>
    <property type="project" value="TreeGrafter"/>
</dbReference>
<evidence type="ECO:0000313" key="7">
    <source>
        <dbReference type="Proteomes" id="UP000324800"/>
    </source>
</evidence>
<dbReference type="PROSITE" id="PS00678">
    <property type="entry name" value="WD_REPEATS_1"/>
    <property type="match status" value="1"/>
</dbReference>
<dbReference type="GO" id="GO:0006886">
    <property type="term" value="P:intracellular protein transport"/>
    <property type="evidence" value="ECO:0007669"/>
    <property type="project" value="TreeGrafter"/>
</dbReference>
<dbReference type="InterPro" id="IPR036322">
    <property type="entry name" value="WD40_repeat_dom_sf"/>
</dbReference>
<dbReference type="InterPro" id="IPR015943">
    <property type="entry name" value="WD40/YVTN_repeat-like_dom_sf"/>
</dbReference>
<dbReference type="InterPro" id="IPR050844">
    <property type="entry name" value="Coatomer_complex_subunit"/>
</dbReference>
<proteinExistence type="predicted"/>
<dbReference type="EMBL" id="SNRW01015142">
    <property type="protein sequence ID" value="KAA6370701.1"/>
    <property type="molecule type" value="Genomic_DNA"/>
</dbReference>
<dbReference type="InterPro" id="IPR019775">
    <property type="entry name" value="WD40_repeat_CS"/>
</dbReference>
<feature type="non-terminal residue" evidence="6">
    <location>
        <position position="356"/>
    </location>
</feature>
<dbReference type="PRINTS" id="PR00320">
    <property type="entry name" value="GPROTEINBRPT"/>
</dbReference>
<gene>
    <name evidence="6" type="ORF">EZS28_033771</name>
</gene>
<evidence type="ECO:0000256" key="3">
    <source>
        <dbReference type="ARBA" id="ARBA00025536"/>
    </source>
</evidence>
<dbReference type="InterPro" id="IPR020472">
    <property type="entry name" value="WD40_PAC1"/>
</dbReference>
<feature type="repeat" description="WD" evidence="5">
    <location>
        <begin position="223"/>
        <end position="255"/>
    </location>
</feature>
<organism evidence="6 7">
    <name type="scientific">Streblomastix strix</name>
    <dbReference type="NCBI Taxonomy" id="222440"/>
    <lineage>
        <taxon>Eukaryota</taxon>
        <taxon>Metamonada</taxon>
        <taxon>Preaxostyla</taxon>
        <taxon>Oxymonadida</taxon>
        <taxon>Streblomastigidae</taxon>
        <taxon>Streblomastix</taxon>
    </lineage>
</organism>
<dbReference type="GO" id="GO:0006888">
    <property type="term" value="P:endoplasmic reticulum to Golgi vesicle-mediated transport"/>
    <property type="evidence" value="ECO:0007669"/>
    <property type="project" value="TreeGrafter"/>
</dbReference>
<dbReference type="CDD" id="cd00200">
    <property type="entry name" value="WD40"/>
    <property type="match status" value="1"/>
</dbReference>
<comment type="caution">
    <text evidence="6">The sequence shown here is derived from an EMBL/GenBank/DDBJ whole genome shotgun (WGS) entry which is preliminary data.</text>
</comment>
<evidence type="ECO:0000256" key="4">
    <source>
        <dbReference type="ARBA" id="ARBA00032920"/>
    </source>
</evidence>
<dbReference type="PROSITE" id="PS50082">
    <property type="entry name" value="WD_REPEATS_2"/>
    <property type="match status" value="4"/>
</dbReference>
<evidence type="ECO:0000313" key="6">
    <source>
        <dbReference type="EMBL" id="KAA6370701.1"/>
    </source>
</evidence>
<dbReference type="GO" id="GO:0006890">
    <property type="term" value="P:retrograde vesicle-mediated transport, Golgi to endoplasmic reticulum"/>
    <property type="evidence" value="ECO:0007669"/>
    <property type="project" value="TreeGrafter"/>
</dbReference>
<keyword evidence="1 5" id="KW-0853">WD repeat</keyword>
<reference evidence="6 7" key="1">
    <citation type="submission" date="2019-03" db="EMBL/GenBank/DDBJ databases">
        <title>Single cell metagenomics reveals metabolic interactions within the superorganism composed of flagellate Streblomastix strix and complex community of Bacteroidetes bacteria on its surface.</title>
        <authorList>
            <person name="Treitli S.C."/>
            <person name="Kolisko M."/>
            <person name="Husnik F."/>
            <person name="Keeling P."/>
            <person name="Hampl V."/>
        </authorList>
    </citation>
    <scope>NUCLEOTIDE SEQUENCE [LARGE SCALE GENOMIC DNA]</scope>
    <source>
        <strain evidence="6">ST1C</strain>
    </source>
</reference>
<accession>A0A5J4UKU9</accession>
<dbReference type="GO" id="GO:0030126">
    <property type="term" value="C:COPI vesicle coat"/>
    <property type="evidence" value="ECO:0007669"/>
    <property type="project" value="TreeGrafter"/>
</dbReference>
<dbReference type="InterPro" id="IPR001680">
    <property type="entry name" value="WD40_rpt"/>
</dbReference>
<protein>
    <recommendedName>
        <fullName evidence="4">Beta'-coat protein</fullName>
    </recommendedName>
</protein>
<dbReference type="FunFam" id="2.130.10.10:FF:000016">
    <property type="entry name" value="Coatomer alpha subunit, putative"/>
    <property type="match status" value="1"/>
</dbReference>
<dbReference type="Proteomes" id="UP000324800">
    <property type="component" value="Unassembled WGS sequence"/>
</dbReference>
<dbReference type="OrthoDB" id="2150324at2759"/>
<dbReference type="AlphaFoldDB" id="A0A5J4UKU9"/>
<dbReference type="SMART" id="SM00320">
    <property type="entry name" value="WD40"/>
    <property type="match status" value="7"/>
</dbReference>
<keyword evidence="2" id="KW-0677">Repeat</keyword>
<dbReference type="SUPFAM" id="SSF50978">
    <property type="entry name" value="WD40 repeat-like"/>
    <property type="match status" value="1"/>
</dbReference>
<feature type="repeat" description="WD" evidence="5">
    <location>
        <begin position="179"/>
        <end position="222"/>
    </location>
</feature>
<dbReference type="PANTHER" id="PTHR19876:SF2">
    <property type="entry name" value="COATOMER SUBUNIT BETA"/>
    <property type="match status" value="1"/>
</dbReference>
<feature type="repeat" description="WD" evidence="5">
    <location>
        <begin position="136"/>
        <end position="178"/>
    </location>
</feature>
<feature type="repeat" description="WD" evidence="5">
    <location>
        <begin position="93"/>
        <end position="125"/>
    </location>
</feature>
<dbReference type="Pfam" id="PF00400">
    <property type="entry name" value="WD40"/>
    <property type="match status" value="5"/>
</dbReference>
<evidence type="ECO:0000256" key="5">
    <source>
        <dbReference type="PROSITE-ProRule" id="PRU00221"/>
    </source>
</evidence>
<dbReference type="Gene3D" id="2.130.10.10">
    <property type="entry name" value="YVTN repeat-like/Quinoprotein amine dehydrogenase"/>
    <property type="match status" value="1"/>
</dbReference>
<dbReference type="PROSITE" id="PS50294">
    <property type="entry name" value="WD_REPEATS_REGION"/>
    <property type="match status" value="3"/>
</dbReference>
<comment type="function">
    <text evidence="3">The coatomer is a cytosolic protein complex that binds to dilysine motifs and reversibly associates with Golgi non-clathrin-coated vesicles, which further mediate biosynthetic protein transport from the ER, via the Golgi up to the trans Golgi network. Coatomer complex is required for budding from Golgi membranes, and is essential for the retrograde Golgi-to-ER transport of dilysine-tagged proteins.</text>
</comment>
<sequence>MSRNFTVKFAAPSERVKSVDIHPSEPWLLTTLYNGVICIWNYEKETLVKTIEVTELPIRSGKFIARKQWIVIGADDDQIRVYNTSTFDLVKKWDAHSDYIRGIAVHPTASFVLSCSDDYTIKRWDWEKDWSLGLQYEGHEHYVMCVAFNPKDPTLFASASVDGTVKIWGLNSSVPQMTLLTHEKGCNSVSFYHGIDRTHIITAGDDTLIKIWDLQSKACIAELQGHLENVSFAIYHPSLPIIISGSEDGSARVWSGASYSLEETINCNLSRLWAISTLPDNNRIALGGDDGACVIKCGHERPVLSVDSGGHIVWAKNIQLEYATPIIPQTASQSSSSSSSSSSSPPNAILLLSIEQ</sequence>
<evidence type="ECO:0000256" key="1">
    <source>
        <dbReference type="ARBA" id="ARBA00022574"/>
    </source>
</evidence>
<name>A0A5J4UKU9_9EUKA</name>
<evidence type="ECO:0000256" key="2">
    <source>
        <dbReference type="ARBA" id="ARBA00022737"/>
    </source>
</evidence>
<dbReference type="PANTHER" id="PTHR19876">
    <property type="entry name" value="COATOMER"/>
    <property type="match status" value="1"/>
</dbReference>